<keyword evidence="2" id="KW-1185">Reference proteome</keyword>
<dbReference type="EMBL" id="JAFREL020000001">
    <property type="protein sequence ID" value="MEO1768274.1"/>
    <property type="molecule type" value="Genomic_DNA"/>
</dbReference>
<accession>A0ABV0EI73</accession>
<organism evidence="1 2">
    <name type="scientific">Candidatus Enterococcus ferrettii</name>
    <dbReference type="NCBI Taxonomy" id="2815324"/>
    <lineage>
        <taxon>Bacteria</taxon>
        <taxon>Bacillati</taxon>
        <taxon>Bacillota</taxon>
        <taxon>Bacilli</taxon>
        <taxon>Lactobacillales</taxon>
        <taxon>Enterococcaceae</taxon>
        <taxon>Enterococcus</taxon>
    </lineage>
</organism>
<proteinExistence type="predicted"/>
<protein>
    <submittedName>
        <fullName evidence="1">Uncharacterized protein</fullName>
    </submittedName>
</protein>
<evidence type="ECO:0000313" key="2">
    <source>
        <dbReference type="Proteomes" id="UP000664357"/>
    </source>
</evidence>
<dbReference type="Proteomes" id="UP000664357">
    <property type="component" value="Unassembled WGS sequence"/>
</dbReference>
<dbReference type="RefSeq" id="WP_207704220.1">
    <property type="nucleotide sequence ID" value="NZ_JAFREL020000001.1"/>
</dbReference>
<name>A0ABV0EI73_9ENTE</name>
<evidence type="ECO:0000313" key="1">
    <source>
        <dbReference type="EMBL" id="MEO1768274.1"/>
    </source>
</evidence>
<reference evidence="1 2" key="1">
    <citation type="submission" date="2024-02" db="EMBL/GenBank/DDBJ databases">
        <title>The Genome Sequence of Enterococcus sp. DIV0159.</title>
        <authorList>
            <person name="Earl A."/>
            <person name="Manson A."/>
            <person name="Gilmore M."/>
            <person name="Sanders J."/>
            <person name="Shea T."/>
            <person name="Howe W."/>
            <person name="Livny J."/>
            <person name="Cuomo C."/>
            <person name="Neafsey D."/>
            <person name="Birren B."/>
        </authorList>
    </citation>
    <scope>NUCLEOTIDE SEQUENCE [LARGE SCALE GENOMIC DNA]</scope>
    <source>
        <strain evidence="1 2">665A</strain>
    </source>
</reference>
<comment type="caution">
    <text evidence="1">The sequence shown here is derived from an EMBL/GenBank/DDBJ whole genome shotgun (WGS) entry which is preliminary data.</text>
</comment>
<sequence length="73" mass="8329">MEFKELKRKKERGVSNEDFMDKSKEFFEDAESIVVVGVDQNGLISTFYTQSTSLNAIGMMEVAKSQLIDEMEV</sequence>
<gene>
    <name evidence="1" type="ORF">JZO67_000184</name>
</gene>